<comment type="similarity">
    <text evidence="2">In the C-terminal section; belongs to the trehalose phosphatase family.</text>
</comment>
<keyword evidence="5" id="KW-0808">Transferase</keyword>
<dbReference type="Pfam" id="PF02358">
    <property type="entry name" value="Trehalose_PPase"/>
    <property type="match status" value="1"/>
</dbReference>
<dbReference type="CDD" id="cd01627">
    <property type="entry name" value="HAD_TPP"/>
    <property type="match status" value="1"/>
</dbReference>
<dbReference type="FunFam" id="3.40.50.2000:FF:000039">
    <property type="entry name" value="alpha,alpha-trehalose-phosphate synthase [UDP-forming] 1-like"/>
    <property type="match status" value="1"/>
</dbReference>
<dbReference type="SUPFAM" id="SSF53756">
    <property type="entry name" value="UDP-Glycosyltransferase/glycogen phosphorylase"/>
    <property type="match status" value="1"/>
</dbReference>
<dbReference type="Proteomes" id="UP000663760">
    <property type="component" value="Chromosome 17"/>
</dbReference>
<keyword evidence="9" id="KW-1185">Reference proteome</keyword>
<dbReference type="Pfam" id="PF00982">
    <property type="entry name" value="Glyco_transf_20"/>
    <property type="match status" value="1"/>
</dbReference>
<dbReference type="InterPro" id="IPR012766">
    <property type="entry name" value="Trehalose_OtsA"/>
</dbReference>
<dbReference type="Gene3D" id="3.40.50.1000">
    <property type="entry name" value="HAD superfamily/HAD-like"/>
    <property type="match status" value="1"/>
</dbReference>
<accession>A0A7I8LK04</accession>
<dbReference type="GO" id="GO:0005829">
    <property type="term" value="C:cytosol"/>
    <property type="evidence" value="ECO:0007669"/>
    <property type="project" value="TreeGrafter"/>
</dbReference>
<dbReference type="AlphaFoldDB" id="A0A7I8LK04"/>
<gene>
    <name evidence="8" type="ORF">SI8410_17020890</name>
</gene>
<feature type="region of interest" description="Disordered" evidence="7">
    <location>
        <begin position="835"/>
        <end position="863"/>
    </location>
</feature>
<dbReference type="PANTHER" id="PTHR10788">
    <property type="entry name" value="TREHALOSE-6-PHOSPHATE SYNTHASE"/>
    <property type="match status" value="1"/>
</dbReference>
<evidence type="ECO:0000256" key="7">
    <source>
        <dbReference type="SAM" id="MobiDB-lite"/>
    </source>
</evidence>
<evidence type="ECO:0000256" key="4">
    <source>
        <dbReference type="ARBA" id="ARBA00022676"/>
    </source>
</evidence>
<dbReference type="SUPFAM" id="SSF56784">
    <property type="entry name" value="HAD-like"/>
    <property type="match status" value="1"/>
</dbReference>
<dbReference type="FunFam" id="3.40.50.2000:FF:000046">
    <property type="entry name" value="alpha,alpha-trehalose-phosphate synthase [UDP-forming] 1"/>
    <property type="match status" value="1"/>
</dbReference>
<dbReference type="EC" id="2.4.1.15" evidence="3"/>
<dbReference type="InterPro" id="IPR023214">
    <property type="entry name" value="HAD_sf"/>
</dbReference>
<dbReference type="OrthoDB" id="755951at2759"/>
<comment type="similarity">
    <text evidence="1">In the N-terminal section; belongs to the glycosyltransferase 20 family.</text>
</comment>
<organism evidence="8 9">
    <name type="scientific">Spirodela intermedia</name>
    <name type="common">Intermediate duckweed</name>
    <dbReference type="NCBI Taxonomy" id="51605"/>
    <lineage>
        <taxon>Eukaryota</taxon>
        <taxon>Viridiplantae</taxon>
        <taxon>Streptophyta</taxon>
        <taxon>Embryophyta</taxon>
        <taxon>Tracheophyta</taxon>
        <taxon>Spermatophyta</taxon>
        <taxon>Magnoliopsida</taxon>
        <taxon>Liliopsida</taxon>
        <taxon>Araceae</taxon>
        <taxon>Lemnoideae</taxon>
        <taxon>Spirodela</taxon>
    </lineage>
</organism>
<dbReference type="NCBIfam" id="NF011071">
    <property type="entry name" value="PRK14501.1"/>
    <property type="match status" value="1"/>
</dbReference>
<dbReference type="FunFam" id="3.40.50.1000:FF:000100">
    <property type="entry name" value="Alpha,alpha-trehalose-phosphate synthase"/>
    <property type="match status" value="1"/>
</dbReference>
<evidence type="ECO:0000256" key="5">
    <source>
        <dbReference type="ARBA" id="ARBA00022679"/>
    </source>
</evidence>
<comment type="catalytic activity">
    <reaction evidence="6">
        <text>D-glucose 6-phosphate + UDP-alpha-D-glucose = alpha,alpha-trehalose 6-phosphate + UDP + H(+)</text>
        <dbReference type="Rhea" id="RHEA:18889"/>
        <dbReference type="ChEBI" id="CHEBI:15378"/>
        <dbReference type="ChEBI" id="CHEBI:58223"/>
        <dbReference type="ChEBI" id="CHEBI:58429"/>
        <dbReference type="ChEBI" id="CHEBI:58885"/>
        <dbReference type="ChEBI" id="CHEBI:61548"/>
        <dbReference type="EC" id="2.4.1.15"/>
    </reaction>
</comment>
<name>A0A7I8LK04_SPIIN</name>
<dbReference type="EMBL" id="LR746280">
    <property type="protein sequence ID" value="CAA7410212.1"/>
    <property type="molecule type" value="Genomic_DNA"/>
</dbReference>
<sequence length="933" mass="104281">MASQTEHMPGNRHSGRGGGTSRVERLLRERELRKFNRTFQLNDELGDGGFSDFGSASGEWVRAGEGEFLEAVAAAAALAAAGDGPAEQDATGQHKQRLLVVANRLPVSAVRRAEDSWSLDISAGGLVSALLGVKEFETRWIGWAGVNVPDETGQRALAKALAEKRCIPVFLDEEIVHQYYNGYCNNVLWPLFHYLGLPQEDRLATTRSFQSQFDAYKRANQMFADVVSQHYEEGDVVWCHDYHLMFLPKCLKDYNHKMKVGWFLHTPFPSSEIYRTLPSRSELLRSVLAADVVGFHTYDYARHFVSACTRILGFEGTPEGVEDQGKLTRVAAFPIGIDSDRFTRALELPQVQNHVRDLRERFAGRKVMLGVDRLDMIKGIPQKILAFEKFLEENPSWRDKVVLLQIAVPTRTDVPEYQKLTSQVHEIVGRINGRFGTLTAVPIHHLDRSLDFHALCALYAVTDVALITSLRDGMNLVSYEFVACQEQKKGVLILSEFAGAAQSLGAGALLVNPWNITEVANSIGYALNMSPDEREKRHRHNFAHVTTHTAQIWAETFVSELNDTVVEAQLRTRQVPPLLPTGRAIERFLQSKNRLLILGFNSTLTEQVEFPGRRGGDQIREMEPKLHPDLKEPLTTLCNDPRTTVVVLSGSDRSVLDDNFGDYNMWLAAENGMFLRLTTGEWMTTMPEHLNMDWVDSVKHVFEYFTERTPRSHFEHRETSLLWNYKYADVEFGRLQARDMLQHLWTGPISNAAVDVVQGGRSVEVRSVGVTKGAAIDRILGEIVHGKSMVTPIDYVLCLGHFLGKDEDIYTFFEPELPVEPLCGRLKAAEMMIKSSGEQRRASSKSSTARSNGGLRAASHGKAQRSGAAAAAQLLQEGIACHEGSSVLDLNGENYFSCAVGRKCSSARYSLDSADDVIQFLKQLARRRQVGSS</sequence>
<protein>
    <recommendedName>
        <fullName evidence="3">alpha,alpha-trehalose-phosphate synthase (UDP-forming)</fullName>
        <ecNumber evidence="3">2.4.1.15</ecNumber>
    </recommendedName>
</protein>
<evidence type="ECO:0000256" key="3">
    <source>
        <dbReference type="ARBA" id="ARBA00012538"/>
    </source>
</evidence>
<dbReference type="InterPro" id="IPR036412">
    <property type="entry name" value="HAD-like_sf"/>
</dbReference>
<dbReference type="GO" id="GO:0003825">
    <property type="term" value="F:alpha,alpha-trehalose-phosphate synthase (UDP-forming) activity"/>
    <property type="evidence" value="ECO:0007669"/>
    <property type="project" value="UniProtKB-EC"/>
</dbReference>
<evidence type="ECO:0000256" key="2">
    <source>
        <dbReference type="ARBA" id="ARBA00006330"/>
    </source>
</evidence>
<dbReference type="Gene3D" id="3.40.50.2000">
    <property type="entry name" value="Glycogen Phosphorylase B"/>
    <property type="match status" value="2"/>
</dbReference>
<reference evidence="8" key="1">
    <citation type="submission" date="2020-02" db="EMBL/GenBank/DDBJ databases">
        <authorList>
            <person name="Scholz U."/>
            <person name="Mascher M."/>
            <person name="Fiebig A."/>
        </authorList>
    </citation>
    <scope>NUCLEOTIDE SEQUENCE</scope>
</reference>
<dbReference type="CDD" id="cd03788">
    <property type="entry name" value="GT20_TPS"/>
    <property type="match status" value="1"/>
</dbReference>
<evidence type="ECO:0000256" key="1">
    <source>
        <dbReference type="ARBA" id="ARBA00005409"/>
    </source>
</evidence>
<keyword evidence="4" id="KW-0328">Glycosyltransferase</keyword>
<dbReference type="PANTHER" id="PTHR10788:SF106">
    <property type="entry name" value="BCDNA.GH08860"/>
    <property type="match status" value="1"/>
</dbReference>
<proteinExistence type="inferred from homology"/>
<feature type="region of interest" description="Disordered" evidence="7">
    <location>
        <begin position="1"/>
        <end position="22"/>
    </location>
</feature>
<dbReference type="InterPro" id="IPR001830">
    <property type="entry name" value="Glyco_trans_20"/>
</dbReference>
<dbReference type="InterPro" id="IPR003337">
    <property type="entry name" value="Trehalose_PPase"/>
</dbReference>
<dbReference type="NCBIfam" id="TIGR02400">
    <property type="entry name" value="trehalose_OtsA"/>
    <property type="match status" value="1"/>
</dbReference>
<evidence type="ECO:0000313" key="8">
    <source>
        <dbReference type="EMBL" id="CAA7410212.1"/>
    </source>
</evidence>
<dbReference type="GO" id="GO:0004805">
    <property type="term" value="F:trehalose-phosphatase activity"/>
    <property type="evidence" value="ECO:0007669"/>
    <property type="project" value="TreeGrafter"/>
</dbReference>
<evidence type="ECO:0000256" key="6">
    <source>
        <dbReference type="ARBA" id="ARBA00048039"/>
    </source>
</evidence>
<dbReference type="GO" id="GO:0005992">
    <property type="term" value="P:trehalose biosynthetic process"/>
    <property type="evidence" value="ECO:0007669"/>
    <property type="project" value="InterPro"/>
</dbReference>
<evidence type="ECO:0000313" key="9">
    <source>
        <dbReference type="Proteomes" id="UP000663760"/>
    </source>
</evidence>